<dbReference type="Pfam" id="PF02954">
    <property type="entry name" value="HTH_8"/>
    <property type="match status" value="1"/>
</dbReference>
<dbReference type="InterPro" id="IPR002197">
    <property type="entry name" value="HTH_Fis"/>
</dbReference>
<dbReference type="SMART" id="SM00382">
    <property type="entry name" value="AAA"/>
    <property type="match status" value="1"/>
</dbReference>
<keyword evidence="1" id="KW-0547">Nucleotide-binding</keyword>
<evidence type="ECO:0000256" key="3">
    <source>
        <dbReference type="ARBA" id="ARBA00023015"/>
    </source>
</evidence>
<feature type="compositionally biased region" description="Polar residues" evidence="6">
    <location>
        <begin position="457"/>
        <end position="475"/>
    </location>
</feature>
<dbReference type="SUPFAM" id="SSF46689">
    <property type="entry name" value="Homeodomain-like"/>
    <property type="match status" value="1"/>
</dbReference>
<gene>
    <name evidence="8" type="ORF">SAMN06295933_2760</name>
</gene>
<dbReference type="InterPro" id="IPR025662">
    <property type="entry name" value="Sigma_54_int_dom_ATP-bd_1"/>
</dbReference>
<feature type="domain" description="Sigma-54 factor interaction" evidence="7">
    <location>
        <begin position="184"/>
        <end position="414"/>
    </location>
</feature>
<reference evidence="9" key="1">
    <citation type="submission" date="2017-04" db="EMBL/GenBank/DDBJ databases">
        <authorList>
            <person name="Varghese N."/>
            <person name="Submissions S."/>
        </authorList>
    </citation>
    <scope>NUCLEOTIDE SEQUENCE [LARGE SCALE GENOMIC DNA]</scope>
    <source>
        <strain evidence="9">K3S</strain>
    </source>
</reference>
<dbReference type="STRING" id="1519643.SAMN06295933_2760"/>
<dbReference type="AlphaFoldDB" id="A0A1X7E8E2"/>
<dbReference type="InterPro" id="IPR027417">
    <property type="entry name" value="P-loop_NTPase"/>
</dbReference>
<dbReference type="PANTHER" id="PTHR32071">
    <property type="entry name" value="TRANSCRIPTIONAL REGULATORY PROTEIN"/>
    <property type="match status" value="1"/>
</dbReference>
<name>A0A1X7E8E2_9BACT</name>
<keyword evidence="2" id="KW-0067">ATP-binding</keyword>
<evidence type="ECO:0000256" key="6">
    <source>
        <dbReference type="SAM" id="MobiDB-lite"/>
    </source>
</evidence>
<dbReference type="Gene3D" id="1.10.10.60">
    <property type="entry name" value="Homeodomain-like"/>
    <property type="match status" value="1"/>
</dbReference>
<dbReference type="GO" id="GO:0043565">
    <property type="term" value="F:sequence-specific DNA binding"/>
    <property type="evidence" value="ECO:0007669"/>
    <property type="project" value="InterPro"/>
</dbReference>
<dbReference type="InterPro" id="IPR058031">
    <property type="entry name" value="AAA_lid_NorR"/>
</dbReference>
<dbReference type="Proteomes" id="UP000192906">
    <property type="component" value="Unassembled WGS sequence"/>
</dbReference>
<dbReference type="PROSITE" id="PS50045">
    <property type="entry name" value="SIGMA54_INTERACT_4"/>
    <property type="match status" value="1"/>
</dbReference>
<dbReference type="PROSITE" id="PS00676">
    <property type="entry name" value="SIGMA54_INTERACT_2"/>
    <property type="match status" value="1"/>
</dbReference>
<keyword evidence="4" id="KW-0238">DNA-binding</keyword>
<dbReference type="Gene3D" id="1.10.8.60">
    <property type="match status" value="1"/>
</dbReference>
<dbReference type="InterPro" id="IPR025944">
    <property type="entry name" value="Sigma_54_int_dom_CS"/>
</dbReference>
<evidence type="ECO:0000256" key="2">
    <source>
        <dbReference type="ARBA" id="ARBA00022840"/>
    </source>
</evidence>
<dbReference type="InterPro" id="IPR002078">
    <property type="entry name" value="Sigma_54_int"/>
</dbReference>
<proteinExistence type="predicted"/>
<evidence type="ECO:0000256" key="1">
    <source>
        <dbReference type="ARBA" id="ARBA00022741"/>
    </source>
</evidence>
<keyword evidence="9" id="KW-1185">Reference proteome</keyword>
<dbReference type="OrthoDB" id="9763792at2"/>
<dbReference type="CDD" id="cd00009">
    <property type="entry name" value="AAA"/>
    <property type="match status" value="1"/>
</dbReference>
<dbReference type="PANTHER" id="PTHR32071:SF117">
    <property type="entry name" value="PTS-DEPENDENT DIHYDROXYACETONE KINASE OPERON REGULATORY PROTEIN-RELATED"/>
    <property type="match status" value="1"/>
</dbReference>
<organism evidence="8 9">
    <name type="scientific">Desulfovibrio gilichinskyi</name>
    <dbReference type="NCBI Taxonomy" id="1519643"/>
    <lineage>
        <taxon>Bacteria</taxon>
        <taxon>Pseudomonadati</taxon>
        <taxon>Thermodesulfobacteriota</taxon>
        <taxon>Desulfovibrionia</taxon>
        <taxon>Desulfovibrionales</taxon>
        <taxon>Desulfovibrionaceae</taxon>
        <taxon>Desulfovibrio</taxon>
    </lineage>
</organism>
<dbReference type="Pfam" id="PF25601">
    <property type="entry name" value="AAA_lid_14"/>
    <property type="match status" value="1"/>
</dbReference>
<keyword evidence="5" id="KW-0804">Transcription</keyword>
<evidence type="ECO:0000313" key="8">
    <source>
        <dbReference type="EMBL" id="SMF29067.1"/>
    </source>
</evidence>
<dbReference type="PROSITE" id="PS00688">
    <property type="entry name" value="SIGMA54_INTERACT_3"/>
    <property type="match status" value="1"/>
</dbReference>
<dbReference type="GO" id="GO:0006355">
    <property type="term" value="P:regulation of DNA-templated transcription"/>
    <property type="evidence" value="ECO:0007669"/>
    <property type="project" value="InterPro"/>
</dbReference>
<protein>
    <submittedName>
        <fullName evidence="8">Regulatory protein, Fis family</fullName>
    </submittedName>
</protein>
<dbReference type="InterPro" id="IPR025943">
    <property type="entry name" value="Sigma_54_int_dom_ATP-bd_2"/>
</dbReference>
<dbReference type="PROSITE" id="PS00675">
    <property type="entry name" value="SIGMA54_INTERACT_1"/>
    <property type="match status" value="1"/>
</dbReference>
<dbReference type="InterPro" id="IPR003593">
    <property type="entry name" value="AAA+_ATPase"/>
</dbReference>
<evidence type="ECO:0000256" key="4">
    <source>
        <dbReference type="ARBA" id="ARBA00023125"/>
    </source>
</evidence>
<feature type="region of interest" description="Disordered" evidence="6">
    <location>
        <begin position="457"/>
        <end position="479"/>
    </location>
</feature>
<evidence type="ECO:0000256" key="5">
    <source>
        <dbReference type="ARBA" id="ARBA00023163"/>
    </source>
</evidence>
<evidence type="ECO:0000259" key="7">
    <source>
        <dbReference type="PROSITE" id="PS50045"/>
    </source>
</evidence>
<dbReference type="SUPFAM" id="SSF52540">
    <property type="entry name" value="P-loop containing nucleoside triphosphate hydrolases"/>
    <property type="match status" value="1"/>
</dbReference>
<accession>A0A1X7E8E2</accession>
<dbReference type="EMBL" id="FWZU01000004">
    <property type="protein sequence ID" value="SMF29067.1"/>
    <property type="molecule type" value="Genomic_DNA"/>
</dbReference>
<dbReference type="InterPro" id="IPR009057">
    <property type="entry name" value="Homeodomain-like_sf"/>
</dbReference>
<keyword evidence="3" id="KW-0805">Transcription regulation</keyword>
<sequence>MNKNRHYAPSWALGPEGQKATVLSTLEVCHDLQQLVRILSRLADIDLYIINSDYLCVAGSGAYEAAVGCISPRDTAIGYSLASGRPTLVADPRAHVACRDCSQQLTCRDLANYTAPIAVRDKIVAAVQAVAFDAPQCEILQNKAADLAEAITLFLVQSCETDARLLTALTGNRAEIDSAGLERIVGESPAMRSLKDDIMRCAPLDSTVLIQGESGTGKELVAQALHELSPRASSPFVAVNCGAIPESIIESELFGYASGTFTGAQRGGKPGLFEHADGGTLFLDEIAELPLQLQVKLLRVLQERKVMRLGGRKEYPFDVHIIAAANVDVAKQARNGLFRQDLYYRLSVIPLHVPALRDRDKDIELLVYHFARLYARRRGEPLPSIDPELIKRFISYSWPGNVRELKNFVEYGINFRKGLSLDLATLEERFVDAEKTPDKPGYEQWSMEKSITCPGSITPANVDNSGKPENQTEASWEQERSEQKVIKQALSRFGYTLEGKRRAAEELDMSLATLYRKIKRYGLLDAYRYDVGSSESTIKN</sequence>
<dbReference type="RefSeq" id="WP_085103164.1">
    <property type="nucleotide sequence ID" value="NZ_FWZU01000004.1"/>
</dbReference>
<dbReference type="Pfam" id="PF00158">
    <property type="entry name" value="Sigma54_activat"/>
    <property type="match status" value="1"/>
</dbReference>
<dbReference type="GO" id="GO:0005524">
    <property type="term" value="F:ATP binding"/>
    <property type="evidence" value="ECO:0007669"/>
    <property type="project" value="UniProtKB-KW"/>
</dbReference>
<dbReference type="Gene3D" id="3.40.50.300">
    <property type="entry name" value="P-loop containing nucleotide triphosphate hydrolases"/>
    <property type="match status" value="1"/>
</dbReference>
<dbReference type="FunFam" id="3.40.50.300:FF:000006">
    <property type="entry name" value="DNA-binding transcriptional regulator NtrC"/>
    <property type="match status" value="1"/>
</dbReference>
<evidence type="ECO:0000313" key="9">
    <source>
        <dbReference type="Proteomes" id="UP000192906"/>
    </source>
</evidence>